<evidence type="ECO:0000313" key="1">
    <source>
        <dbReference type="EMBL" id="VDK38346.1"/>
    </source>
</evidence>
<keyword evidence="2" id="KW-1185">Reference proteome</keyword>
<dbReference type="EMBL" id="UYRR01027886">
    <property type="protein sequence ID" value="VDK38346.1"/>
    <property type="molecule type" value="Genomic_DNA"/>
</dbReference>
<organism evidence="3">
    <name type="scientific">Anisakis simplex</name>
    <name type="common">Herring worm</name>
    <dbReference type="NCBI Taxonomy" id="6269"/>
    <lineage>
        <taxon>Eukaryota</taxon>
        <taxon>Metazoa</taxon>
        <taxon>Ecdysozoa</taxon>
        <taxon>Nematoda</taxon>
        <taxon>Chromadorea</taxon>
        <taxon>Rhabditida</taxon>
        <taxon>Spirurina</taxon>
        <taxon>Ascaridomorpha</taxon>
        <taxon>Ascaridoidea</taxon>
        <taxon>Anisakidae</taxon>
        <taxon>Anisakis</taxon>
        <taxon>Anisakis simplex complex</taxon>
    </lineage>
</organism>
<dbReference type="Gene3D" id="2.60.120.1520">
    <property type="match status" value="1"/>
</dbReference>
<reference evidence="3" key="1">
    <citation type="submission" date="2017-02" db="UniProtKB">
        <authorList>
            <consortium name="WormBaseParasite"/>
        </authorList>
    </citation>
    <scope>IDENTIFICATION</scope>
</reference>
<dbReference type="Proteomes" id="UP000267096">
    <property type="component" value="Unassembled WGS sequence"/>
</dbReference>
<name>A0A0M3JPF7_ANISI</name>
<reference evidence="1 2" key="2">
    <citation type="submission" date="2018-11" db="EMBL/GenBank/DDBJ databases">
        <authorList>
            <consortium name="Pathogen Informatics"/>
        </authorList>
    </citation>
    <scope>NUCLEOTIDE SEQUENCE [LARGE SCALE GENOMIC DNA]</scope>
</reference>
<evidence type="ECO:0000313" key="2">
    <source>
        <dbReference type="Proteomes" id="UP000267096"/>
    </source>
</evidence>
<proteinExistence type="predicted"/>
<protein>
    <submittedName>
        <fullName evidence="3">Alkylated DNA repair protein alkB homolog 8 (inferred by orthology to a human protein)</fullName>
    </submittedName>
</protein>
<gene>
    <name evidence="1" type="ORF">ASIM_LOCUS9280</name>
</gene>
<dbReference type="AlphaFoldDB" id="A0A0M3JPF7"/>
<dbReference type="OrthoDB" id="271595at2759"/>
<dbReference type="WBParaSite" id="ASIM_0000955301-mRNA-1">
    <property type="protein sequence ID" value="ASIM_0000955301-mRNA-1"/>
    <property type="gene ID" value="ASIM_0000955301"/>
</dbReference>
<evidence type="ECO:0000313" key="3">
    <source>
        <dbReference type="WBParaSite" id="ASIM_0000955301-mRNA-1"/>
    </source>
</evidence>
<sequence length="88" mass="10414">MSMRGTELSIAKRKYDINPENNRLIRRTLRVSFTFRKVSTTKCNCEFIEYCDWDRNGAMKIPDDDEHGKRIESDYVTAVRFENVLNCT</sequence>
<accession>A0A0M3JPF7</accession>